<sequence>MVQIKNNNSFWKGFPFLIASLLFATYYILLYLVPSPPSDSSLLNEWITKWKTYLQIADEILIFATLSLLPSIYSLANPKKENESPAALFASGLFFLLVVPMFVLVDLLLGRLVYPVNVYPLTVDTIVFLLSLITGTLHMISLVLALAILLYGISFRSKTGGGLVLSLGILVFGFQIIASYPWLLSPRVLLFCQLSFPIWLFSTGFYSVKNENRSSKKNQTELS</sequence>
<dbReference type="STRING" id="1218599.LEP1GSC195_1992"/>
<feature type="transmembrane region" description="Helical" evidence="1">
    <location>
        <begin position="88"/>
        <end position="114"/>
    </location>
</feature>
<gene>
    <name evidence="2" type="ORF">LEP1GSC195_1992</name>
</gene>
<feature type="transmembrane region" description="Helical" evidence="1">
    <location>
        <begin position="163"/>
        <end position="182"/>
    </location>
</feature>
<keyword evidence="1" id="KW-1133">Transmembrane helix</keyword>
<comment type="caution">
    <text evidence="2">The sequence shown here is derived from an EMBL/GenBank/DDBJ whole genome shotgun (WGS) entry which is preliminary data.</text>
</comment>
<feature type="transmembrane region" description="Helical" evidence="1">
    <location>
        <begin position="12"/>
        <end position="33"/>
    </location>
</feature>
<feature type="transmembrane region" description="Helical" evidence="1">
    <location>
        <begin position="126"/>
        <end position="151"/>
    </location>
</feature>
<keyword evidence="3" id="KW-1185">Reference proteome</keyword>
<evidence type="ECO:0000313" key="2">
    <source>
        <dbReference type="EMBL" id="EOQ95751.1"/>
    </source>
</evidence>
<evidence type="ECO:0000313" key="3">
    <source>
        <dbReference type="Proteomes" id="UP000013984"/>
    </source>
</evidence>
<proteinExistence type="predicted"/>
<reference evidence="2" key="1">
    <citation type="submission" date="2013-04" db="EMBL/GenBank/DDBJ databases">
        <authorList>
            <person name="Harkins D.M."/>
            <person name="Durkin A.S."/>
            <person name="Brinkac L.M."/>
            <person name="Haft D.H."/>
            <person name="Selengut J.D."/>
            <person name="Sanka R."/>
            <person name="DePew J."/>
            <person name="Purushe J."/>
            <person name="Galloway R.L."/>
            <person name="Vinetz J.M."/>
            <person name="Sutton G.G."/>
            <person name="Nierman W.C."/>
            <person name="Fouts D.E."/>
        </authorList>
    </citation>
    <scope>NUCLEOTIDE SEQUENCE [LARGE SCALE GENOMIC DNA]</scope>
    <source>
        <strain evidence="2">CDC</strain>
    </source>
</reference>
<dbReference type="RefSeq" id="WP_015681121.1">
    <property type="nucleotide sequence ID" value="NZ_AOGZ02000014.1"/>
</dbReference>
<name>R9A0L2_9LEPT</name>
<keyword evidence="1" id="KW-0812">Transmembrane</keyword>
<evidence type="ECO:0000256" key="1">
    <source>
        <dbReference type="SAM" id="Phobius"/>
    </source>
</evidence>
<accession>R9A0L2</accession>
<keyword evidence="1" id="KW-0472">Membrane</keyword>
<feature type="transmembrane region" description="Helical" evidence="1">
    <location>
        <begin position="53"/>
        <end position="76"/>
    </location>
</feature>
<dbReference type="OrthoDB" id="344287at2"/>
<organism evidence="2 3">
    <name type="scientific">Leptospira wolbachii serovar Codice str. CDC</name>
    <dbReference type="NCBI Taxonomy" id="1218599"/>
    <lineage>
        <taxon>Bacteria</taxon>
        <taxon>Pseudomonadati</taxon>
        <taxon>Spirochaetota</taxon>
        <taxon>Spirochaetia</taxon>
        <taxon>Leptospirales</taxon>
        <taxon>Leptospiraceae</taxon>
        <taxon>Leptospira</taxon>
    </lineage>
</organism>
<dbReference type="Proteomes" id="UP000013984">
    <property type="component" value="Unassembled WGS sequence"/>
</dbReference>
<feature type="transmembrane region" description="Helical" evidence="1">
    <location>
        <begin position="188"/>
        <end position="208"/>
    </location>
</feature>
<dbReference type="EMBL" id="AOGZ02000014">
    <property type="protein sequence ID" value="EOQ95751.1"/>
    <property type="molecule type" value="Genomic_DNA"/>
</dbReference>
<dbReference type="AlphaFoldDB" id="R9A0L2"/>
<protein>
    <submittedName>
        <fullName evidence="2">Uncharacterized protein</fullName>
    </submittedName>
</protein>